<comment type="caution">
    <text evidence="4">The sequence shown here is derived from an EMBL/GenBank/DDBJ whole genome shotgun (WGS) entry which is preliminary data.</text>
</comment>
<sequence>MDRVIEKKKWSVKRILPWVGGVAVIGLIAASYFSTTGKSKLNVEEDKIMISEVSKGSFQEFIPVNGIVMPIQTIYLDALEGGRVEELYVEDGAIVKKEQPLLKLSNTDLELDLANRETSVFQLITQMQYTQNLARENTIRQQANLADIDNALVEAKRVYELNSRLHKEKVISEQDYRSSLNLYNYNLRRKSLIEKTLKQDSITTATQLTQMKETVARTQETLKLMRKKAADLVVKAPVAGQLTSRNAEIGENKVRGVRLGQIDVLSGFKVRADIDEHYISRVFIGLTGDFTISDKVYKLRVKKVYSQVTNGRFQVDMEFVGTPPSDIRRGQTLQVRLSLSDQTQAVLLAKGGFYQQTGGNWIFKVGENGQKAYKVDIQLGRQNPEFYEVLEGLKPGDKVVTSSYENYGDMQELVIKKQK</sequence>
<evidence type="ECO:0000256" key="2">
    <source>
        <dbReference type="ARBA" id="ARBA00023054"/>
    </source>
</evidence>
<dbReference type="Gene3D" id="2.40.30.170">
    <property type="match status" value="1"/>
</dbReference>
<dbReference type="Proteomes" id="UP000524404">
    <property type="component" value="Unassembled WGS sequence"/>
</dbReference>
<feature type="transmembrane region" description="Helical" evidence="3">
    <location>
        <begin position="15"/>
        <end position="33"/>
    </location>
</feature>
<keyword evidence="3" id="KW-1133">Transmembrane helix</keyword>
<protein>
    <submittedName>
        <fullName evidence="4">HlyD family secretion protein</fullName>
    </submittedName>
</protein>
<dbReference type="AlphaFoldDB" id="A0A841EV92"/>
<reference evidence="4 5" key="1">
    <citation type="submission" date="2020-08" db="EMBL/GenBank/DDBJ databases">
        <title>Functional genomics of gut bacteria from endangered species of beetles.</title>
        <authorList>
            <person name="Carlos-Shanley C."/>
        </authorList>
    </citation>
    <scope>NUCLEOTIDE SEQUENCE [LARGE SCALE GENOMIC DNA]</scope>
    <source>
        <strain evidence="4 5">S00070</strain>
    </source>
</reference>
<keyword evidence="2" id="KW-0175">Coiled coil</keyword>
<dbReference type="Gene3D" id="1.10.287.470">
    <property type="entry name" value="Helix hairpin bin"/>
    <property type="match status" value="1"/>
</dbReference>
<keyword evidence="5" id="KW-1185">Reference proteome</keyword>
<name>A0A841EV92_9BACT</name>
<dbReference type="Gene3D" id="2.40.50.100">
    <property type="match status" value="1"/>
</dbReference>
<dbReference type="InterPro" id="IPR050465">
    <property type="entry name" value="UPF0194_transport"/>
</dbReference>
<dbReference type="RefSeq" id="WP_184137039.1">
    <property type="nucleotide sequence ID" value="NZ_JACHKT010000041.1"/>
</dbReference>
<accession>A0A841EV92</accession>
<gene>
    <name evidence="4" type="ORF">HNP25_003993</name>
</gene>
<organism evidence="4 5">
    <name type="scientific">Arcicella rosea</name>
    <dbReference type="NCBI Taxonomy" id="502909"/>
    <lineage>
        <taxon>Bacteria</taxon>
        <taxon>Pseudomonadati</taxon>
        <taxon>Bacteroidota</taxon>
        <taxon>Cytophagia</taxon>
        <taxon>Cytophagales</taxon>
        <taxon>Flectobacillaceae</taxon>
        <taxon>Arcicella</taxon>
    </lineage>
</organism>
<dbReference type="PANTHER" id="PTHR32347">
    <property type="entry name" value="EFFLUX SYSTEM COMPONENT YKNX-RELATED"/>
    <property type="match status" value="1"/>
</dbReference>
<proteinExistence type="predicted"/>
<evidence type="ECO:0000256" key="1">
    <source>
        <dbReference type="ARBA" id="ARBA00004196"/>
    </source>
</evidence>
<keyword evidence="3" id="KW-0812">Transmembrane</keyword>
<dbReference type="EMBL" id="JACHKT010000041">
    <property type="protein sequence ID" value="MBB6005319.1"/>
    <property type="molecule type" value="Genomic_DNA"/>
</dbReference>
<evidence type="ECO:0000313" key="5">
    <source>
        <dbReference type="Proteomes" id="UP000524404"/>
    </source>
</evidence>
<evidence type="ECO:0000313" key="4">
    <source>
        <dbReference type="EMBL" id="MBB6005319.1"/>
    </source>
</evidence>
<dbReference type="PANTHER" id="PTHR32347:SF23">
    <property type="entry name" value="BLL5650 PROTEIN"/>
    <property type="match status" value="1"/>
</dbReference>
<evidence type="ECO:0000256" key="3">
    <source>
        <dbReference type="SAM" id="Phobius"/>
    </source>
</evidence>
<comment type="subcellular location">
    <subcellularLocation>
        <location evidence="1">Cell envelope</location>
    </subcellularLocation>
</comment>
<dbReference type="GO" id="GO:0030313">
    <property type="term" value="C:cell envelope"/>
    <property type="evidence" value="ECO:0007669"/>
    <property type="project" value="UniProtKB-SubCell"/>
</dbReference>
<dbReference type="Gene3D" id="2.40.420.20">
    <property type="match status" value="1"/>
</dbReference>
<keyword evidence="3" id="KW-0472">Membrane</keyword>